<dbReference type="SMART" id="SM00216">
    <property type="entry name" value="VWD"/>
    <property type="match status" value="1"/>
</dbReference>
<dbReference type="PRINTS" id="PR00020">
    <property type="entry name" value="MAMDOMAIN"/>
</dbReference>
<dbReference type="GO" id="GO:0016020">
    <property type="term" value="C:membrane"/>
    <property type="evidence" value="ECO:0007669"/>
    <property type="project" value="InterPro"/>
</dbReference>
<keyword evidence="4" id="KW-0732">Signal</keyword>
<name>A0AA47MBE4_MERPO</name>
<evidence type="ECO:0000256" key="4">
    <source>
        <dbReference type="SAM" id="SignalP"/>
    </source>
</evidence>
<feature type="domain" description="MAM" evidence="5">
    <location>
        <begin position="835"/>
        <end position="948"/>
    </location>
</feature>
<dbReference type="Gene3D" id="2.60.120.200">
    <property type="match status" value="9"/>
</dbReference>
<organism evidence="7 8">
    <name type="scientific">Merluccius polli</name>
    <name type="common">Benguela hake</name>
    <name type="synonym">Merluccius cadenati</name>
    <dbReference type="NCBI Taxonomy" id="89951"/>
    <lineage>
        <taxon>Eukaryota</taxon>
        <taxon>Metazoa</taxon>
        <taxon>Chordata</taxon>
        <taxon>Craniata</taxon>
        <taxon>Vertebrata</taxon>
        <taxon>Euteleostomi</taxon>
        <taxon>Actinopterygii</taxon>
        <taxon>Neopterygii</taxon>
        <taxon>Teleostei</taxon>
        <taxon>Neoteleostei</taxon>
        <taxon>Acanthomorphata</taxon>
        <taxon>Zeiogadaria</taxon>
        <taxon>Gadariae</taxon>
        <taxon>Gadiformes</taxon>
        <taxon>Gadoidei</taxon>
        <taxon>Merlucciidae</taxon>
        <taxon>Merluccius</taxon>
    </lineage>
</organism>
<feature type="domain" description="MAM" evidence="5">
    <location>
        <begin position="951"/>
        <end position="1108"/>
    </location>
</feature>
<proteinExistence type="predicted"/>
<dbReference type="InterPro" id="IPR025615">
    <property type="entry name" value="TILa_dom"/>
</dbReference>
<feature type="domain" description="MAM" evidence="5">
    <location>
        <begin position="1591"/>
        <end position="1720"/>
    </location>
</feature>
<protein>
    <submittedName>
        <fullName evidence="7">MAM and LDL-receptor class A domain-containing protein 2</fullName>
    </submittedName>
</protein>
<dbReference type="CDD" id="cd19941">
    <property type="entry name" value="TIL"/>
    <property type="match status" value="1"/>
</dbReference>
<feature type="domain" description="MAM" evidence="5">
    <location>
        <begin position="677"/>
        <end position="834"/>
    </location>
</feature>
<feature type="domain" description="MAM" evidence="5">
    <location>
        <begin position="1271"/>
        <end position="1428"/>
    </location>
</feature>
<feature type="chain" id="PRO_5041225504" evidence="4">
    <location>
        <begin position="22"/>
        <end position="1788"/>
    </location>
</feature>
<feature type="domain" description="MAM" evidence="5">
    <location>
        <begin position="518"/>
        <end position="674"/>
    </location>
</feature>
<dbReference type="Pfam" id="PF00629">
    <property type="entry name" value="MAM"/>
    <property type="match status" value="9"/>
</dbReference>
<reference evidence="7" key="1">
    <citation type="journal article" date="2023" name="Front. Mar. Sci.">
        <title>A new Merluccius polli reference genome to investigate the effects of global change in West African waters.</title>
        <authorList>
            <person name="Mateo J.L."/>
            <person name="Blanco-Fernandez C."/>
            <person name="Garcia-Vazquez E."/>
            <person name="Machado-Schiaffino G."/>
        </authorList>
    </citation>
    <scope>NUCLEOTIDE SEQUENCE</scope>
    <source>
        <strain evidence="7">C29</strain>
        <tissue evidence="7">Fin</tissue>
    </source>
</reference>
<dbReference type="EMBL" id="JAOPHQ010004965">
    <property type="protein sequence ID" value="KAK0137138.1"/>
    <property type="molecule type" value="Genomic_DNA"/>
</dbReference>
<dbReference type="InterPro" id="IPR002919">
    <property type="entry name" value="TIL_dom"/>
</dbReference>
<evidence type="ECO:0000313" key="7">
    <source>
        <dbReference type="EMBL" id="KAK0137138.1"/>
    </source>
</evidence>
<evidence type="ECO:0000259" key="6">
    <source>
        <dbReference type="PROSITE" id="PS51233"/>
    </source>
</evidence>
<evidence type="ECO:0000259" key="5">
    <source>
        <dbReference type="PROSITE" id="PS50060"/>
    </source>
</evidence>
<evidence type="ECO:0000256" key="1">
    <source>
        <dbReference type="ARBA" id="ARBA00022737"/>
    </source>
</evidence>
<keyword evidence="2" id="KW-1015">Disulfide bond</keyword>
<feature type="domain" description="MAM" evidence="5">
    <location>
        <begin position="358"/>
        <end position="515"/>
    </location>
</feature>
<sequence>MLTITTNARTLILIGPLSSAALECGANSHYNACAEGCQDVCSSMDLVGACGSCEERCVCDPGFKLSGGMCVLVEDCGCWNNGRHYEKGVVFIDEGCTQRCQCLGNGQTKCSTWSCADNEICKDKGGVKGCFLPKIVSCSVYGDPHYITFDNRAYNFQGGCNYTLVTTEQTRVQFNVTGRNVNPTDQNLTRSKLDTVVLQIQELHLTLNQNGNVYVHSNLVQLPYSSNGSYGSLKVYRQRHQVVVETNVGLRMMIDGKNRLFLQVDERYEGKLRGLCGTYSDWQGDDFVKPDWSNATGPFDFGNSWRVTEDSTPCIAYPDDPKICDEHGEVLAYRDCGALLGDSFSPCYEYKHPQMYIASCVYDHCATNGDLHTLCDSLESYVVACEVAGGELPDWKNNTACEGYYMYIEADGMTHGDSSRLLSPQCEYRGPVCLQFWYHMYGSATAMALNIYKLKLTAEKIWSMANNQGPEWRSASVDIKDSGSFQIIIEAIRGSDALSDVAIDDISIHYGSCKMCSLDCSFNGNLCDWSQTMTDAFDWTLEHGSTPTLMTGPSADHTGDGHYLYIEANSATYGDTARVLSSECSHTGPQCLQFWYHMYGSADTMGLNVYLLQDRVTDAVWQKRNNQGNVWHKATVDFTPTRPFQIIIEGRRGSNDESDVAIDDVSLHPGHCAVCKMNCDFDQNLCEWNQLVTDAFDWTRHNGSTPTIMTGPSSDHTAGDGHYLYIEANSATYGDTARLLSSECSHTGPQCLQFWYHMYGSADTMGLRVYLLQDRVTDAVWQKRNDQGNVWHKATVDFTPTGPFQIIIEGRRGSNDESDVAIDDVSLHPRHCADGHYLYIEANSATYGDTARVLSSECSHTGPQCLQFWYHMYGSADTMGLHVYLLQDRVTDAVWQKRNDQGNVWHKAIVDFTPTGPFQIIIEGRRGSNDESDVAIDDVSLHPRHCAVCKMNCDFDQNLCEWNQLVTDAFDWTRHNGSTPTIMTGPSSDHTAGDGHYLYIEANSATYGDTARVLSSECSHTGPQCLQFWYHMYGSADTMGLHVYLLQDRVTDAVWQKRNDQGNVWHKATVDFTPTGPFQIIIEGRRGSNDESDVAIDDVSLHPGHCAVCKINCDFDQNLCEWNQLVTDAFDWTRHNGSTPTIMTGPSSDHTAGDGHYLYIEANSATYGDTARVLSSECSHTGPQCLQFWYHMYGSADTMGLHVYLLQDRVTDAVWQKRNDQGNVWHKATVDFTPTGPFQIIIEGRRGSNDESDVAIDDVSLHPGHCAVCKINCDFDQNLCEWNQLVTDAFDWTRHNGSTPTIMTGPSSDHTAGDGHYLYIEANSATYGDTARVLSSECSHTGPQCLQFWYHMYGSADTMGLHVYLLQDRVTDAVWQKKNDQGNVWHKATVDFTPTGPFQIIIEGRRGSNDESDVAIDDVSLHPGHCAVCKMNCDFDQNLCEWNQLVTDAFDWTRHNGSTPTIMTGPSSDHTAGDGHYLYIEANSATYGDTARVLSSECSHTGPQCLQFWYHMYGSADTMGLNVYLLQDRVTDAVWQKKNDQGNVWHKATVDFTPTGPFQIIIEGRRGSNDESDVAIDDVSLHPGHCAVCKMNCDFDQNLCEWNQLVTDAFDWTRHNGSTPTIMTGPSSDHTAGDGHYLYIEANSATYGDTARLLSSECSHTGPQCLQFWYHMYGSADTMGLNVYLLQDRLADAVWQKRNDQGNVWHEAVVDFTPTGPFQVCTLFFIFAYDIFKPRRKWTSNYSNVTNHSKTTTSNHRKVTNYSKTTTSNHRKVTNYSKTTAVNYLDTK</sequence>
<evidence type="ECO:0000256" key="2">
    <source>
        <dbReference type="ARBA" id="ARBA00023157"/>
    </source>
</evidence>
<feature type="domain" description="MAM" evidence="5">
    <location>
        <begin position="1431"/>
        <end position="1588"/>
    </location>
</feature>
<dbReference type="SUPFAM" id="SSF49899">
    <property type="entry name" value="Concanavalin A-like lectins/glucanases"/>
    <property type="match status" value="9"/>
</dbReference>
<dbReference type="PANTHER" id="PTHR23282">
    <property type="entry name" value="APICAL ENDOSOMAL GLYCOPROTEIN PRECURSOR"/>
    <property type="match status" value="1"/>
</dbReference>
<accession>A0AA47MBE4</accession>
<comment type="caution">
    <text evidence="7">The sequence shown here is derived from an EMBL/GenBank/DDBJ whole genome shotgun (WGS) entry which is preliminary data.</text>
</comment>
<keyword evidence="1" id="KW-0677">Repeat</keyword>
<dbReference type="InterPro" id="IPR001846">
    <property type="entry name" value="VWF_type-D"/>
</dbReference>
<gene>
    <name evidence="7" type="primary">MLRP2_1</name>
    <name evidence="7" type="ORF">N1851_026668</name>
</gene>
<dbReference type="PANTHER" id="PTHR23282:SF142">
    <property type="entry name" value="MAM DOMAIN-CONTAINING PROTEIN"/>
    <property type="match status" value="1"/>
</dbReference>
<dbReference type="SMART" id="SM00832">
    <property type="entry name" value="C8"/>
    <property type="match status" value="1"/>
</dbReference>
<dbReference type="Pfam" id="PF12714">
    <property type="entry name" value="TILa"/>
    <property type="match status" value="1"/>
</dbReference>
<feature type="domain" description="VWFD" evidence="6">
    <location>
        <begin position="136"/>
        <end position="315"/>
    </location>
</feature>
<dbReference type="SUPFAM" id="SSF57567">
    <property type="entry name" value="Serine protease inhibitors"/>
    <property type="match status" value="1"/>
</dbReference>
<dbReference type="CDD" id="cd06263">
    <property type="entry name" value="MAM"/>
    <property type="match status" value="8"/>
</dbReference>
<dbReference type="Gene3D" id="2.10.25.10">
    <property type="entry name" value="Laminin"/>
    <property type="match status" value="1"/>
</dbReference>
<feature type="domain" description="MAM" evidence="5">
    <location>
        <begin position="1111"/>
        <end position="1268"/>
    </location>
</feature>
<dbReference type="Pfam" id="PF00094">
    <property type="entry name" value="VWD"/>
    <property type="match status" value="1"/>
</dbReference>
<dbReference type="PROSITE" id="PS50060">
    <property type="entry name" value="MAM_2"/>
    <property type="match status" value="9"/>
</dbReference>
<dbReference type="SMART" id="SM00137">
    <property type="entry name" value="MAM"/>
    <property type="match status" value="9"/>
</dbReference>
<dbReference type="Proteomes" id="UP001174136">
    <property type="component" value="Unassembled WGS sequence"/>
</dbReference>
<dbReference type="InterPro" id="IPR013320">
    <property type="entry name" value="ConA-like_dom_sf"/>
</dbReference>
<evidence type="ECO:0000256" key="3">
    <source>
        <dbReference type="ARBA" id="ARBA00023180"/>
    </source>
</evidence>
<dbReference type="PROSITE" id="PS51233">
    <property type="entry name" value="VWFD"/>
    <property type="match status" value="1"/>
</dbReference>
<feature type="signal peptide" evidence="4">
    <location>
        <begin position="1"/>
        <end position="21"/>
    </location>
</feature>
<dbReference type="InterPro" id="IPR000998">
    <property type="entry name" value="MAM_dom"/>
</dbReference>
<keyword evidence="3" id="KW-0325">Glycoprotein</keyword>
<dbReference type="InterPro" id="IPR014853">
    <property type="entry name" value="VWF/SSPO/ZAN-like_Cys-rich_dom"/>
</dbReference>
<evidence type="ECO:0000313" key="8">
    <source>
        <dbReference type="Proteomes" id="UP001174136"/>
    </source>
</evidence>
<dbReference type="Pfam" id="PF01826">
    <property type="entry name" value="TIL"/>
    <property type="match status" value="1"/>
</dbReference>
<dbReference type="InterPro" id="IPR051560">
    <property type="entry name" value="MAM_domain-containing"/>
</dbReference>
<dbReference type="FunFam" id="2.60.120.200:FF:000128">
    <property type="entry name" value="enteropeptidase isoform X2"/>
    <property type="match status" value="5"/>
</dbReference>
<dbReference type="InterPro" id="IPR036084">
    <property type="entry name" value="Ser_inhib-like_sf"/>
</dbReference>
<keyword evidence="8" id="KW-1185">Reference proteome</keyword>